<dbReference type="EMBL" id="AZHX01000382">
    <property type="protein sequence ID" value="ETX07749.1"/>
    <property type="molecule type" value="Genomic_DNA"/>
</dbReference>
<gene>
    <name evidence="4" type="ORF">ETSY2_09410</name>
</gene>
<comment type="caution">
    <text evidence="4">The sequence shown here is derived from an EMBL/GenBank/DDBJ whole genome shotgun (WGS) entry which is preliminary data.</text>
</comment>
<dbReference type="Proteomes" id="UP000019140">
    <property type="component" value="Unassembled WGS sequence"/>
</dbReference>
<feature type="domain" description="PNPLA" evidence="3">
    <location>
        <begin position="244"/>
        <end position="480"/>
    </location>
</feature>
<protein>
    <recommendedName>
        <fullName evidence="3">PNPLA domain-containing protein</fullName>
    </recommendedName>
</protein>
<accession>W4MBM2</accession>
<evidence type="ECO:0000313" key="5">
    <source>
        <dbReference type="Proteomes" id="UP000019140"/>
    </source>
</evidence>
<dbReference type="Pfam" id="PF01734">
    <property type="entry name" value="Patatin"/>
    <property type="match status" value="1"/>
</dbReference>
<dbReference type="SUPFAM" id="SSF52151">
    <property type="entry name" value="FabD/lysophospholipase-like"/>
    <property type="match status" value="1"/>
</dbReference>
<keyword evidence="1" id="KW-0443">Lipid metabolism</keyword>
<evidence type="ECO:0000259" key="3">
    <source>
        <dbReference type="Pfam" id="PF01734"/>
    </source>
</evidence>
<organism evidence="4 5">
    <name type="scientific">Candidatus Entotheonella gemina</name>
    <dbReference type="NCBI Taxonomy" id="1429439"/>
    <lineage>
        <taxon>Bacteria</taxon>
        <taxon>Pseudomonadati</taxon>
        <taxon>Nitrospinota/Tectimicrobiota group</taxon>
        <taxon>Candidatus Tectimicrobiota</taxon>
        <taxon>Candidatus Entotheonellia</taxon>
        <taxon>Candidatus Entotheonellales</taxon>
        <taxon>Candidatus Entotheonellaceae</taxon>
        <taxon>Candidatus Entotheonella</taxon>
    </lineage>
</organism>
<evidence type="ECO:0000313" key="4">
    <source>
        <dbReference type="EMBL" id="ETX07749.1"/>
    </source>
</evidence>
<evidence type="ECO:0000256" key="1">
    <source>
        <dbReference type="ARBA" id="ARBA00023098"/>
    </source>
</evidence>
<dbReference type="InterPro" id="IPR002641">
    <property type="entry name" value="PNPLA_dom"/>
</dbReference>
<keyword evidence="5" id="KW-1185">Reference proteome</keyword>
<dbReference type="HOGENOM" id="CLU_421329_0_0_7"/>
<feature type="region of interest" description="Disordered" evidence="2">
    <location>
        <begin position="1"/>
        <end position="23"/>
    </location>
</feature>
<feature type="compositionally biased region" description="Polar residues" evidence="2">
    <location>
        <begin position="1"/>
        <end position="11"/>
    </location>
</feature>
<dbReference type="InterPro" id="IPR016035">
    <property type="entry name" value="Acyl_Trfase/lysoPLipase"/>
</dbReference>
<proteinExistence type="predicted"/>
<dbReference type="GO" id="GO:0006629">
    <property type="term" value="P:lipid metabolic process"/>
    <property type="evidence" value="ECO:0007669"/>
    <property type="project" value="UniProtKB-KW"/>
</dbReference>
<dbReference type="AlphaFoldDB" id="W4MBM2"/>
<reference evidence="4 5" key="1">
    <citation type="journal article" date="2014" name="Nature">
        <title>An environmental bacterial taxon with a large and distinct metabolic repertoire.</title>
        <authorList>
            <person name="Wilson M.C."/>
            <person name="Mori T."/>
            <person name="Ruckert C."/>
            <person name="Uria A.R."/>
            <person name="Helf M.J."/>
            <person name="Takada K."/>
            <person name="Gernert C."/>
            <person name="Steffens U.A."/>
            <person name="Heycke N."/>
            <person name="Schmitt S."/>
            <person name="Rinke C."/>
            <person name="Helfrich E.J."/>
            <person name="Brachmann A.O."/>
            <person name="Gurgui C."/>
            <person name="Wakimoto T."/>
            <person name="Kracht M."/>
            <person name="Crusemann M."/>
            <person name="Hentschel U."/>
            <person name="Abe I."/>
            <person name="Matsunaga S."/>
            <person name="Kalinowski J."/>
            <person name="Takeyama H."/>
            <person name="Piel J."/>
        </authorList>
    </citation>
    <scope>NUCLEOTIDE SEQUENCE [LARGE SCALE GENOMIC DNA]</scope>
    <source>
        <strain evidence="5">TSY2</strain>
    </source>
</reference>
<dbReference type="Gene3D" id="3.40.1090.10">
    <property type="entry name" value="Cytosolic phospholipase A2 catalytic domain"/>
    <property type="match status" value="1"/>
</dbReference>
<sequence>MSPNTLWQIGQPTLGEATSPGQRTTVFPSLPWTPEFDYHVEADADPIRQPHMPSHIGLPDSPELPGTTAKLNIHFTLDRHYVSGELWLIYDVGRADRGDFRLDGHRPDDSDSDDHEGEGPRVVALGTVAQGPHVLTLTARSCPSGQSALPGCDIVHLQLQALQLPSGETGIYVPPGRVPAAQPPVPDDTVSPHPEPFAPESHLDDTTTIGAKHTPHPVFGKDSEMAETRPQLPPEHQIATRTVLVIGGGAPNSALVAGALCAFEEQGVQFDVIYTSGAGALMGLLLTAPNGQGPREALWQAVEMTGVSDAIYRFFPVGYKTFFKPGPFTRPLNRWGRMFKMGQFPPRLQSGYLGEREDRLKRFYNAWGDLWFRNRGNAFQRLYNDWIDLCLTMMNPSDLNLSSRGMCASFPFLDELVDWSKLELFPGQFYINAYNITDQKMDIFNKAQISRNPEVFRAALAKPFIYPPVEVDGKLYIEGADHDPISIGNLRDRFEDNDLVKTVVVFDILSTLDDYILREPRNVWDAYQISIMAPIVSLARKNVQEIQAATIEENQTRRQNFSERHNGAPYEGNELNGYILNFEIPKSQRDNILDWSYSNLTSLWRIGYQTGLDFVTHVGNDLNYRQRMKDPLREEKRVFRRIGLDAVESY</sequence>
<evidence type="ECO:0000256" key="2">
    <source>
        <dbReference type="SAM" id="MobiDB-lite"/>
    </source>
</evidence>
<name>W4MBM2_9BACT</name>